<dbReference type="Pfam" id="PF00534">
    <property type="entry name" value="Glycos_transf_1"/>
    <property type="match status" value="1"/>
</dbReference>
<accession>A0A0F9EQ54</accession>
<dbReference type="AlphaFoldDB" id="A0A0F9EQ54"/>
<dbReference type="EMBL" id="LAZR01033818">
    <property type="protein sequence ID" value="KKL47030.1"/>
    <property type="molecule type" value="Genomic_DNA"/>
</dbReference>
<organism evidence="2">
    <name type="scientific">marine sediment metagenome</name>
    <dbReference type="NCBI Taxonomy" id="412755"/>
    <lineage>
        <taxon>unclassified sequences</taxon>
        <taxon>metagenomes</taxon>
        <taxon>ecological metagenomes</taxon>
    </lineage>
</organism>
<dbReference type="Gene3D" id="3.40.50.2000">
    <property type="entry name" value="Glycogen Phosphorylase B"/>
    <property type="match status" value="1"/>
</dbReference>
<dbReference type="GO" id="GO:0016757">
    <property type="term" value="F:glycosyltransferase activity"/>
    <property type="evidence" value="ECO:0007669"/>
    <property type="project" value="InterPro"/>
</dbReference>
<dbReference type="SUPFAM" id="SSF53335">
    <property type="entry name" value="S-adenosyl-L-methionine-dependent methyltransferases"/>
    <property type="match status" value="1"/>
</dbReference>
<gene>
    <name evidence="2" type="ORF">LCGC14_2339650</name>
</gene>
<feature type="non-terminal residue" evidence="2">
    <location>
        <position position="1"/>
    </location>
</feature>
<dbReference type="Gene3D" id="3.40.50.150">
    <property type="entry name" value="Vaccinia Virus protein VP39"/>
    <property type="match status" value="1"/>
</dbReference>
<sequence length="419" mass="48274">TKGEHIEGEWPFAWLREGRRVIGVHHARTWPLVSADLDWFVSNYVRKPYEGCESQMKAFTMPPCVWDRPYRNTERPSRTPVIGRIQSSTNLTKGKVPADFFDLLEKVNRCEFFVVTSDKLAQENAQRDRFQFAPIKPGAMAGYLKEIDVMAIWGDTTETWSRVVTEANLSGIPVVARDHNDGLAEQIRKSGGGILVRTEKGFVENLQALVDKPALASKIGARGRDWCMQNASADALKERFMGQFLEYNMSRIAQIVRRVNPRSILDIGVGFGKYGVIFREYLDILAGRYDKADWITRIDGVEIHKPYLTELHEYIYDNIYQTDIWGFDWPQDYDLVFMGDIIEHFSRSSGIDLLDTLRTNLVLISTPTGVDRKASSYPGNKHEEHKHIWTMDEFHRLKGWTTRRTGQDSYMLTILLERK</sequence>
<dbReference type="InterPro" id="IPR029063">
    <property type="entry name" value="SAM-dependent_MTases_sf"/>
</dbReference>
<evidence type="ECO:0000259" key="1">
    <source>
        <dbReference type="Pfam" id="PF00534"/>
    </source>
</evidence>
<protein>
    <recommendedName>
        <fullName evidence="1">Glycosyl transferase family 1 domain-containing protein</fullName>
    </recommendedName>
</protein>
<name>A0A0F9EQ54_9ZZZZ</name>
<dbReference type="InterPro" id="IPR001296">
    <property type="entry name" value="Glyco_trans_1"/>
</dbReference>
<dbReference type="SUPFAM" id="SSF53756">
    <property type="entry name" value="UDP-Glycosyltransferase/glycogen phosphorylase"/>
    <property type="match status" value="1"/>
</dbReference>
<feature type="domain" description="Glycosyl transferase family 1" evidence="1">
    <location>
        <begin position="119"/>
        <end position="226"/>
    </location>
</feature>
<evidence type="ECO:0000313" key="2">
    <source>
        <dbReference type="EMBL" id="KKL47030.1"/>
    </source>
</evidence>
<proteinExistence type="predicted"/>
<reference evidence="2" key="1">
    <citation type="journal article" date="2015" name="Nature">
        <title>Complex archaea that bridge the gap between prokaryotes and eukaryotes.</title>
        <authorList>
            <person name="Spang A."/>
            <person name="Saw J.H."/>
            <person name="Jorgensen S.L."/>
            <person name="Zaremba-Niedzwiedzka K."/>
            <person name="Martijn J."/>
            <person name="Lind A.E."/>
            <person name="van Eijk R."/>
            <person name="Schleper C."/>
            <person name="Guy L."/>
            <person name="Ettema T.J."/>
        </authorList>
    </citation>
    <scope>NUCLEOTIDE SEQUENCE</scope>
</reference>
<comment type="caution">
    <text evidence="2">The sequence shown here is derived from an EMBL/GenBank/DDBJ whole genome shotgun (WGS) entry which is preliminary data.</text>
</comment>